<feature type="domain" description="ABC transporter" evidence="4">
    <location>
        <begin position="278"/>
        <end position="494"/>
    </location>
</feature>
<dbReference type="Gene3D" id="3.40.50.300">
    <property type="entry name" value="P-loop containing nucleotide triphosphate hydrolases"/>
    <property type="match status" value="2"/>
</dbReference>
<dbReference type="GO" id="GO:0005524">
    <property type="term" value="F:ATP binding"/>
    <property type="evidence" value="ECO:0007669"/>
    <property type="project" value="UniProtKB-KW"/>
</dbReference>
<proteinExistence type="predicted"/>
<dbReference type="InterPro" id="IPR050095">
    <property type="entry name" value="ECF_ABC_transporter_ATP-bd"/>
</dbReference>
<dbReference type="PANTHER" id="PTHR43553:SF3">
    <property type="entry name" value="ABC TRANSPORTER ATP-BINDING PROTEIN MODF"/>
    <property type="match status" value="1"/>
</dbReference>
<feature type="domain" description="ABC transporter" evidence="4">
    <location>
        <begin position="3"/>
        <end position="255"/>
    </location>
</feature>
<keyword evidence="1" id="KW-0813">Transport</keyword>
<dbReference type="GO" id="GO:0042626">
    <property type="term" value="F:ATPase-coupled transmembrane transporter activity"/>
    <property type="evidence" value="ECO:0007669"/>
    <property type="project" value="TreeGrafter"/>
</dbReference>
<dbReference type="SMART" id="SM00382">
    <property type="entry name" value="AAA"/>
    <property type="match status" value="2"/>
</dbReference>
<dbReference type="InterPro" id="IPR027417">
    <property type="entry name" value="P-loop_NTPase"/>
</dbReference>
<evidence type="ECO:0000256" key="2">
    <source>
        <dbReference type="ARBA" id="ARBA00022741"/>
    </source>
</evidence>
<keyword evidence="2" id="KW-0547">Nucleotide-binding</keyword>
<organism evidence="5">
    <name type="scientific">Prevotella sp. GTC17260</name>
    <dbReference type="NCBI Taxonomy" id="3236796"/>
    <lineage>
        <taxon>Bacteria</taxon>
        <taxon>Pseudomonadati</taxon>
        <taxon>Bacteroidota</taxon>
        <taxon>Bacteroidia</taxon>
        <taxon>Bacteroidales</taxon>
        <taxon>Prevotellaceae</taxon>
        <taxon>Prevotella</taxon>
    </lineage>
</organism>
<evidence type="ECO:0000256" key="1">
    <source>
        <dbReference type="ARBA" id="ARBA00022448"/>
    </source>
</evidence>
<reference evidence="5" key="1">
    <citation type="submission" date="2024-07" db="EMBL/GenBank/DDBJ databases">
        <title>Complete genome sequence of Prevotella sp. YM-2024 GTC17260.</title>
        <authorList>
            <person name="Hayashi M."/>
            <person name="Muto Y."/>
            <person name="Tanaka K."/>
            <person name="Niwa H."/>
        </authorList>
    </citation>
    <scope>NUCLEOTIDE SEQUENCE</scope>
    <source>
        <strain evidence="5">GTC17260</strain>
    </source>
</reference>
<dbReference type="GO" id="GO:0043190">
    <property type="term" value="C:ATP-binding cassette (ABC) transporter complex"/>
    <property type="evidence" value="ECO:0007669"/>
    <property type="project" value="TreeGrafter"/>
</dbReference>
<protein>
    <submittedName>
        <fullName evidence="5">ATP-binding cassette domain-containing protein</fullName>
    </submittedName>
</protein>
<evidence type="ECO:0000259" key="4">
    <source>
        <dbReference type="PROSITE" id="PS50893"/>
    </source>
</evidence>
<name>A0AB33JDL6_9BACT</name>
<dbReference type="InterPro" id="IPR017871">
    <property type="entry name" value="ABC_transporter-like_CS"/>
</dbReference>
<gene>
    <name evidence="5" type="ORF">GTC17260_07910</name>
</gene>
<dbReference type="Pfam" id="PF00005">
    <property type="entry name" value="ABC_tran"/>
    <property type="match status" value="2"/>
</dbReference>
<keyword evidence="3 5" id="KW-0067">ATP-binding</keyword>
<dbReference type="AlphaFoldDB" id="A0AB33JDL6"/>
<dbReference type="FunFam" id="3.40.50.300:FF:000866">
    <property type="entry name" value="Molybdate ABC transporter ATP-binding protein ModF"/>
    <property type="match status" value="1"/>
</dbReference>
<dbReference type="PANTHER" id="PTHR43553">
    <property type="entry name" value="HEAVY METAL TRANSPORTER"/>
    <property type="match status" value="1"/>
</dbReference>
<dbReference type="PROSITE" id="PS00211">
    <property type="entry name" value="ABC_TRANSPORTER_1"/>
    <property type="match status" value="2"/>
</dbReference>
<dbReference type="GO" id="GO:0016887">
    <property type="term" value="F:ATP hydrolysis activity"/>
    <property type="evidence" value="ECO:0007669"/>
    <property type="project" value="InterPro"/>
</dbReference>
<evidence type="ECO:0000256" key="3">
    <source>
        <dbReference type="ARBA" id="ARBA00022840"/>
    </source>
</evidence>
<dbReference type="SUPFAM" id="SSF52540">
    <property type="entry name" value="P-loop containing nucleoside triphosphate hydrolases"/>
    <property type="match status" value="2"/>
</dbReference>
<sequence length="494" mass="56316">MSYRIISIHHGVTRMPQWRFAHPVDFEMCSGEHIAIVGPNGGGKSMLVDIIMGKHPLLVHEPEYDFAPSEKKLVSENIKYITFRDCYGGDNDRTYFLQQRWNQQEIDEETPTVGSKLEEAFLLSGEDTLRHRALQQHIYKLFGLEELLDKHIILLSSGELRKFKLAGTLFSNPRVLILDNPFIGLDAETRDNLKKLLKTIAAEEGLQIILVLSKTDEIPDFITHVVEVNSMVVKPKQSVADFIEQHPPIPSYVLPESKKGLILNLPAKENVCLAKEIVKMNRVRIQYGERTILKDLDWTVRNGECWALSGQNGSGKSTLLSLVCADNPQSYACDITLFDQPRGSGETIWEIKRHIGYVSPELHRAYHRDMPAIRIVASGLKDSVGLYSKPNPQDYDACRLWMSIFGLEGLEERSFLTLSSGEQRLVLLARAFVKDPELLILDEPMHGLDLRNRRLVKDVIEIFCQRPNKTMIMVTHYKEELPACIDNYINLQKN</sequence>
<accession>A0AB33JDL6</accession>
<dbReference type="InterPro" id="IPR003593">
    <property type="entry name" value="AAA+_ATPase"/>
</dbReference>
<dbReference type="PROSITE" id="PS50893">
    <property type="entry name" value="ABC_TRANSPORTER_2"/>
    <property type="match status" value="2"/>
</dbReference>
<dbReference type="InterPro" id="IPR003439">
    <property type="entry name" value="ABC_transporter-like_ATP-bd"/>
</dbReference>
<dbReference type="EMBL" id="AP035788">
    <property type="protein sequence ID" value="BFO78156.1"/>
    <property type="molecule type" value="Genomic_DNA"/>
</dbReference>
<evidence type="ECO:0000313" key="5">
    <source>
        <dbReference type="EMBL" id="BFO78156.1"/>
    </source>
</evidence>